<keyword evidence="3" id="KW-0443">Lipid metabolism</keyword>
<dbReference type="AlphaFoldDB" id="Q2SP53"/>
<gene>
    <name evidence="5" type="ordered locus">HCH_00671</name>
</gene>
<evidence type="ECO:0000256" key="4">
    <source>
        <dbReference type="ARBA" id="ARBA00023160"/>
    </source>
</evidence>
<dbReference type="PIRSF" id="PIRSF011489">
    <property type="entry name" value="DUF479"/>
    <property type="match status" value="1"/>
</dbReference>
<protein>
    <submittedName>
        <fullName evidence="5">Uncharacterized protein conserved in bacteria</fullName>
    </submittedName>
</protein>
<keyword evidence="6" id="KW-1185">Reference proteome</keyword>
<dbReference type="InterPro" id="IPR007431">
    <property type="entry name" value="ACP_PD"/>
</dbReference>
<keyword evidence="2" id="KW-0378">Hydrolase</keyword>
<keyword evidence="1" id="KW-0444">Lipid biosynthesis</keyword>
<dbReference type="eggNOG" id="COG3124">
    <property type="taxonomic scope" value="Bacteria"/>
</dbReference>
<sequence>MNFLAHFHLADLSATSFTGNFLGDFVKGAELNHLPASVATGIRLHRAIDLYTDNHALVKEAIALISPARRRFAGIIVDVAFDHFLARSWRDWHADSLQDFADGVYTSLLVEYELMPPRAQRTVRHMSEHDWLNGYARLPNIYRSLDNIAARLSRRTAMYGAGEEVELQYQALEACFLGFYPELLAYVEGVNIDSM</sequence>
<evidence type="ECO:0000313" key="5">
    <source>
        <dbReference type="EMBL" id="ABC27571.1"/>
    </source>
</evidence>
<dbReference type="GO" id="GO:0006633">
    <property type="term" value="P:fatty acid biosynthetic process"/>
    <property type="evidence" value="ECO:0007669"/>
    <property type="project" value="UniProtKB-KW"/>
</dbReference>
<dbReference type="EMBL" id="CP000155">
    <property type="protein sequence ID" value="ABC27571.1"/>
    <property type="molecule type" value="Genomic_DNA"/>
</dbReference>
<dbReference type="PANTHER" id="PTHR38764:SF1">
    <property type="entry name" value="ACYL CARRIER PROTEIN PHOSPHODIESTERASE"/>
    <property type="match status" value="1"/>
</dbReference>
<reference evidence="5 6" key="1">
    <citation type="journal article" date="2005" name="Nucleic Acids Res.">
        <title>Genomic blueprint of Hahella chejuensis, a marine microbe producing an algicidal agent.</title>
        <authorList>
            <person name="Jeong H."/>
            <person name="Yim J.H."/>
            <person name="Lee C."/>
            <person name="Choi S.-H."/>
            <person name="Park Y.K."/>
            <person name="Yoon S.H."/>
            <person name="Hur C.-G."/>
            <person name="Kang H.-Y."/>
            <person name="Kim D."/>
            <person name="Lee H.H."/>
            <person name="Park K.H."/>
            <person name="Park S.-H."/>
            <person name="Park H.-S."/>
            <person name="Lee H.K."/>
            <person name="Oh T.K."/>
            <person name="Kim J.F."/>
        </authorList>
    </citation>
    <scope>NUCLEOTIDE SEQUENCE [LARGE SCALE GENOMIC DNA]</scope>
    <source>
        <strain evidence="5 6">KCTC 2396</strain>
    </source>
</reference>
<name>Q2SP53_HAHCH</name>
<dbReference type="Proteomes" id="UP000000238">
    <property type="component" value="Chromosome"/>
</dbReference>
<evidence type="ECO:0000313" key="6">
    <source>
        <dbReference type="Proteomes" id="UP000000238"/>
    </source>
</evidence>
<dbReference type="Pfam" id="PF04336">
    <property type="entry name" value="ACP_PD"/>
    <property type="match status" value="1"/>
</dbReference>
<dbReference type="GO" id="GO:0008770">
    <property type="term" value="F:[acyl-carrier-protein] phosphodiesterase activity"/>
    <property type="evidence" value="ECO:0007669"/>
    <property type="project" value="InterPro"/>
</dbReference>
<dbReference type="OrthoDB" id="8442777at2"/>
<keyword evidence="4" id="KW-0276">Fatty acid metabolism</keyword>
<keyword evidence="4" id="KW-0275">Fatty acid biosynthesis</keyword>
<dbReference type="HOGENOM" id="CLU_099370_1_1_6"/>
<organism evidence="5 6">
    <name type="scientific">Hahella chejuensis (strain KCTC 2396)</name>
    <dbReference type="NCBI Taxonomy" id="349521"/>
    <lineage>
        <taxon>Bacteria</taxon>
        <taxon>Pseudomonadati</taxon>
        <taxon>Pseudomonadota</taxon>
        <taxon>Gammaproteobacteria</taxon>
        <taxon>Oceanospirillales</taxon>
        <taxon>Hahellaceae</taxon>
        <taxon>Hahella</taxon>
    </lineage>
</organism>
<dbReference type="PANTHER" id="PTHR38764">
    <property type="entry name" value="ACYL CARRIER PROTEIN PHOSPHODIESTERASE"/>
    <property type="match status" value="1"/>
</dbReference>
<dbReference type="KEGG" id="hch:HCH_00671"/>
<dbReference type="STRING" id="349521.HCH_00671"/>
<evidence type="ECO:0000256" key="3">
    <source>
        <dbReference type="ARBA" id="ARBA00023098"/>
    </source>
</evidence>
<proteinExistence type="predicted"/>
<accession>Q2SP53</accession>
<dbReference type="RefSeq" id="WP_011394648.1">
    <property type="nucleotide sequence ID" value="NC_007645.1"/>
</dbReference>
<evidence type="ECO:0000256" key="1">
    <source>
        <dbReference type="ARBA" id="ARBA00022516"/>
    </source>
</evidence>
<evidence type="ECO:0000256" key="2">
    <source>
        <dbReference type="ARBA" id="ARBA00022801"/>
    </source>
</evidence>